<evidence type="ECO:0000256" key="1">
    <source>
        <dbReference type="SAM" id="Phobius"/>
    </source>
</evidence>
<organism evidence="2 3">
    <name type="scientific">Methanocaldococcus jannaschii</name>
    <dbReference type="NCBI Taxonomy" id="2190"/>
    <lineage>
        <taxon>Archaea</taxon>
        <taxon>Methanobacteriati</taxon>
        <taxon>Methanobacteriota</taxon>
        <taxon>Methanomada group</taxon>
        <taxon>Methanococci</taxon>
        <taxon>Methanococcales</taxon>
        <taxon>Methanocaldococcaceae</taxon>
        <taxon>Methanocaldococcus</taxon>
    </lineage>
</organism>
<dbReference type="Gene3D" id="2.60.120.260">
    <property type="entry name" value="Galactose-binding domain-like"/>
    <property type="match status" value="1"/>
</dbReference>
<evidence type="ECO:0000313" key="2">
    <source>
        <dbReference type="EMBL" id="HII59474.1"/>
    </source>
</evidence>
<keyword evidence="1" id="KW-1133">Transmembrane helix</keyword>
<dbReference type="Proteomes" id="UP000645676">
    <property type="component" value="Unassembled WGS sequence"/>
</dbReference>
<accession>A0A832T5L7</accession>
<dbReference type="SMR" id="A0A832T5L7"/>
<keyword evidence="1" id="KW-0812">Transmembrane</keyword>
<dbReference type="EMBL" id="DUJR01000012">
    <property type="protein sequence ID" value="HII59474.1"/>
    <property type="molecule type" value="Genomic_DNA"/>
</dbReference>
<reference evidence="2" key="1">
    <citation type="journal article" date="2020" name="bioRxiv">
        <title>A rank-normalized archaeal taxonomy based on genome phylogeny resolves widespread incomplete and uneven classifications.</title>
        <authorList>
            <person name="Rinke C."/>
            <person name="Chuvochina M."/>
            <person name="Mussig A.J."/>
            <person name="Chaumeil P.-A."/>
            <person name="Waite D.W."/>
            <person name="Whitman W.B."/>
            <person name="Parks D.H."/>
            <person name="Hugenholtz P."/>
        </authorList>
    </citation>
    <scope>NUCLEOTIDE SEQUENCE</scope>
    <source>
        <strain evidence="2">UBA8849</strain>
    </source>
</reference>
<keyword evidence="1" id="KW-0472">Membrane</keyword>
<sequence>MRKYLIILVLLLFLSSSFGYYFDYIKVSESNPIKTITFKINKAENYSYKLSFVHYGNINKSMKVNIYLNGNLAYTIDDSNDASPAYKKNASIDITNYLKDGENVLKVEGMNLIGNENYHPYYVLKDIYINEPAKTPIDFKLMIYALLIICFLIYKKC</sequence>
<proteinExistence type="predicted"/>
<dbReference type="AlphaFoldDB" id="A0A832T5L7"/>
<dbReference type="OMA" id="THYGNIG"/>
<feature type="transmembrane region" description="Helical" evidence="1">
    <location>
        <begin position="137"/>
        <end position="154"/>
    </location>
</feature>
<name>A0A832T5L7_9EURY</name>
<evidence type="ECO:0000313" key="3">
    <source>
        <dbReference type="Proteomes" id="UP000645676"/>
    </source>
</evidence>
<comment type="caution">
    <text evidence="2">The sequence shown here is derived from an EMBL/GenBank/DDBJ whole genome shotgun (WGS) entry which is preliminary data.</text>
</comment>
<gene>
    <name evidence="2" type="ORF">HA335_02655</name>
</gene>
<protein>
    <submittedName>
        <fullName evidence="2">Uncharacterized protein</fullName>
    </submittedName>
</protein>